<dbReference type="AlphaFoldDB" id="A0A2R5FX53"/>
<proteinExistence type="predicted"/>
<sequence length="91" mass="10304">MPTQNTSITEVDGSQPLLHQHGYEIQQYGTLRDLPIVLSPQCPQPKLCFSQSNFGRYDYSLSPLQETSLVDARTYVLSTTSVARQTRQRTN</sequence>
<evidence type="ECO:0000313" key="1">
    <source>
        <dbReference type="EMBL" id="GBG23327.1"/>
    </source>
</evidence>
<protein>
    <submittedName>
        <fullName evidence="1">Uncharacterized protein</fullName>
    </submittedName>
</protein>
<gene>
    <name evidence="1" type="ORF">NIES4072_70390</name>
</gene>
<comment type="caution">
    <text evidence="1">The sequence shown here is derived from an EMBL/GenBank/DDBJ whole genome shotgun (WGS) entry which is preliminary data.</text>
</comment>
<name>A0A2R5FX53_NOSCO</name>
<accession>A0A2R5FX53</accession>
<reference evidence="1 2" key="1">
    <citation type="submission" date="2017-06" db="EMBL/GenBank/DDBJ databases">
        <title>Genome sequencing of cyanobaciteial culture collection at National Institute for Environmental Studies (NIES).</title>
        <authorList>
            <person name="Hirose Y."/>
            <person name="Shimura Y."/>
            <person name="Fujisawa T."/>
            <person name="Nakamura Y."/>
            <person name="Kawachi M."/>
        </authorList>
    </citation>
    <scope>NUCLEOTIDE SEQUENCE [LARGE SCALE GENOMIC DNA]</scope>
    <source>
        <strain evidence="1 2">NIES-4072</strain>
    </source>
</reference>
<dbReference type="EMBL" id="BDUD01000002">
    <property type="protein sequence ID" value="GBG23327.1"/>
    <property type="molecule type" value="Genomic_DNA"/>
</dbReference>
<evidence type="ECO:0000313" key="2">
    <source>
        <dbReference type="Proteomes" id="UP000245124"/>
    </source>
</evidence>
<dbReference type="Proteomes" id="UP000245124">
    <property type="component" value="Unassembled WGS sequence"/>
</dbReference>
<keyword evidence="2" id="KW-1185">Reference proteome</keyword>
<organism evidence="1 2">
    <name type="scientific">Nostoc commune NIES-4072</name>
    <dbReference type="NCBI Taxonomy" id="2005467"/>
    <lineage>
        <taxon>Bacteria</taxon>
        <taxon>Bacillati</taxon>
        <taxon>Cyanobacteriota</taxon>
        <taxon>Cyanophyceae</taxon>
        <taxon>Nostocales</taxon>
        <taxon>Nostocaceae</taxon>
        <taxon>Nostoc</taxon>
    </lineage>
</organism>